<dbReference type="GO" id="GO:0006310">
    <property type="term" value="P:DNA recombination"/>
    <property type="evidence" value="ECO:0007669"/>
    <property type="project" value="UniProtKB-KW"/>
</dbReference>
<dbReference type="Gene3D" id="1.10.150.130">
    <property type="match status" value="1"/>
</dbReference>
<dbReference type="EMBL" id="BNBA01000011">
    <property type="protein sequence ID" value="GHH52957.1"/>
    <property type="molecule type" value="Genomic_DNA"/>
</dbReference>
<dbReference type="InterPro" id="IPR011010">
    <property type="entry name" value="DNA_brk_join_enz"/>
</dbReference>
<keyword evidence="2 4" id="KW-0238">DNA-binding</keyword>
<dbReference type="GO" id="GO:0003677">
    <property type="term" value="F:DNA binding"/>
    <property type="evidence" value="ECO:0007669"/>
    <property type="project" value="UniProtKB-UniRule"/>
</dbReference>
<evidence type="ECO:0000256" key="3">
    <source>
        <dbReference type="ARBA" id="ARBA00023172"/>
    </source>
</evidence>
<evidence type="ECO:0000313" key="6">
    <source>
        <dbReference type="EMBL" id="GHH52957.1"/>
    </source>
</evidence>
<sequence length="398" mass="44516">MARGRKRKFNPSIPAHIDQSALPPGVYWEHNRWYVLEEHPEGGGRVKVTVARAAARLSELHAIMEGRRTGRTTGTLTYLDRKFRESSEWRELSKSTRDDYTRHGDLACAFVMRDGSKLGDMQIERMTVPGVQRLVEAFATGWAAAHGRPAAPARPTTANHVLRYLRRLFAWGIRHGHCKHNPAVGVRAAKERREHHMPAPDAFAAVLAHAKARAALPLHSKGGIPPYIPAVMVLAYNARLRGIEVTDLTDADELPEGVRSARRKGSLDTITAWNPDLRWAWDWLTAYRAERIKAHRRPVPIAAEARKLLVTQEGTPLSRSALKSAWQRIITSAIEQGVITEEQRFSLHGLKHRGVTDTRGTRADKQQAAGHVSPAMTALYDHEVPVVQPPQLPGRKPR</sequence>
<evidence type="ECO:0000259" key="5">
    <source>
        <dbReference type="PROSITE" id="PS51900"/>
    </source>
</evidence>
<proteinExistence type="predicted"/>
<reference evidence="6" key="2">
    <citation type="submission" date="2020-09" db="EMBL/GenBank/DDBJ databases">
        <authorList>
            <person name="Sun Q."/>
            <person name="Ohkuma M."/>
        </authorList>
    </citation>
    <scope>NUCLEOTIDE SEQUENCE</scope>
    <source>
        <strain evidence="6">JCM 13306</strain>
    </source>
</reference>
<dbReference type="Gene3D" id="1.10.443.10">
    <property type="entry name" value="Intergrase catalytic core"/>
    <property type="match status" value="1"/>
</dbReference>
<accession>A0A919KIC6</accession>
<evidence type="ECO:0000256" key="1">
    <source>
        <dbReference type="ARBA" id="ARBA00022908"/>
    </source>
</evidence>
<organism evidence="6 7">
    <name type="scientific">Xanthomonas boreopolis</name>
    <dbReference type="NCBI Taxonomy" id="86183"/>
    <lineage>
        <taxon>Bacteria</taxon>
        <taxon>Pseudomonadati</taxon>
        <taxon>Pseudomonadota</taxon>
        <taxon>Gammaproteobacteria</taxon>
        <taxon>Lysobacterales</taxon>
        <taxon>Lysobacteraceae</taxon>
        <taxon>Xanthomonas</taxon>
    </lineage>
</organism>
<dbReference type="Proteomes" id="UP000623958">
    <property type="component" value="Unassembled WGS sequence"/>
</dbReference>
<dbReference type="InterPro" id="IPR013762">
    <property type="entry name" value="Integrase-like_cat_sf"/>
</dbReference>
<keyword evidence="1" id="KW-0229">DNA integration</keyword>
<dbReference type="SUPFAM" id="SSF56349">
    <property type="entry name" value="DNA breaking-rejoining enzymes"/>
    <property type="match status" value="1"/>
</dbReference>
<dbReference type="RefSeq" id="WP_434029139.1">
    <property type="nucleotide sequence ID" value="NZ_BNBA01000011.1"/>
</dbReference>
<dbReference type="InterPro" id="IPR010998">
    <property type="entry name" value="Integrase_recombinase_N"/>
</dbReference>
<dbReference type="InterPro" id="IPR044068">
    <property type="entry name" value="CB"/>
</dbReference>
<keyword evidence="7" id="KW-1185">Reference proteome</keyword>
<comment type="caution">
    <text evidence="6">The sequence shown here is derived from an EMBL/GenBank/DDBJ whole genome shotgun (WGS) entry which is preliminary data.</text>
</comment>
<evidence type="ECO:0000256" key="4">
    <source>
        <dbReference type="PROSITE-ProRule" id="PRU01248"/>
    </source>
</evidence>
<dbReference type="PROSITE" id="PS51900">
    <property type="entry name" value="CB"/>
    <property type="match status" value="1"/>
</dbReference>
<dbReference type="AlphaFoldDB" id="A0A919KIC6"/>
<gene>
    <name evidence="6" type="primary">int</name>
    <name evidence="6" type="ORF">GCM10009090_17620</name>
</gene>
<dbReference type="GO" id="GO:0015074">
    <property type="term" value="P:DNA integration"/>
    <property type="evidence" value="ECO:0007669"/>
    <property type="project" value="UniProtKB-KW"/>
</dbReference>
<name>A0A919KIC6_9XANT</name>
<protein>
    <submittedName>
        <fullName evidence="6">Integrase</fullName>
    </submittedName>
</protein>
<evidence type="ECO:0000256" key="2">
    <source>
        <dbReference type="ARBA" id="ARBA00023125"/>
    </source>
</evidence>
<feature type="domain" description="Core-binding (CB)" evidence="5">
    <location>
        <begin position="77"/>
        <end position="173"/>
    </location>
</feature>
<evidence type="ECO:0000313" key="7">
    <source>
        <dbReference type="Proteomes" id="UP000623958"/>
    </source>
</evidence>
<reference evidence="6" key="1">
    <citation type="journal article" date="2014" name="Int. J. Syst. Evol. Microbiol.">
        <title>Complete genome sequence of Corynebacterium casei LMG S-19264T (=DSM 44701T), isolated from a smear-ripened cheese.</title>
        <authorList>
            <consortium name="US DOE Joint Genome Institute (JGI-PGF)"/>
            <person name="Walter F."/>
            <person name="Albersmeier A."/>
            <person name="Kalinowski J."/>
            <person name="Ruckert C."/>
        </authorList>
    </citation>
    <scope>NUCLEOTIDE SEQUENCE</scope>
    <source>
        <strain evidence="6">JCM 13306</strain>
    </source>
</reference>
<keyword evidence="3" id="KW-0233">DNA recombination</keyword>